<dbReference type="Proteomes" id="UP000249417">
    <property type="component" value="Unassembled WGS sequence"/>
</dbReference>
<dbReference type="AlphaFoldDB" id="A0A2W5PRI4"/>
<protein>
    <submittedName>
        <fullName evidence="2">Uncharacterized protein</fullName>
    </submittedName>
</protein>
<name>A0A2W5PRI4_9BACT</name>
<reference evidence="2 3" key="1">
    <citation type="submission" date="2017-08" db="EMBL/GenBank/DDBJ databases">
        <title>Infants hospitalized years apart are colonized by the same room-sourced microbial strains.</title>
        <authorList>
            <person name="Brooks B."/>
            <person name="Olm M.R."/>
            <person name="Firek B.A."/>
            <person name="Baker R."/>
            <person name="Thomas B.C."/>
            <person name="Morowitz M.J."/>
            <person name="Banfield J.F."/>
        </authorList>
    </citation>
    <scope>NUCLEOTIDE SEQUENCE [LARGE SCALE GENOMIC DNA]</scope>
    <source>
        <strain evidence="2">S2_005_002_R2_29</strain>
    </source>
</reference>
<evidence type="ECO:0000313" key="3">
    <source>
        <dbReference type="Proteomes" id="UP000249417"/>
    </source>
</evidence>
<evidence type="ECO:0000313" key="2">
    <source>
        <dbReference type="EMBL" id="PZQ45113.1"/>
    </source>
</evidence>
<dbReference type="EMBL" id="QFQB01000062">
    <property type="protein sequence ID" value="PZQ45113.1"/>
    <property type="molecule type" value="Genomic_DNA"/>
</dbReference>
<comment type="caution">
    <text evidence="2">The sequence shown here is derived from an EMBL/GenBank/DDBJ whole genome shotgun (WGS) entry which is preliminary data.</text>
</comment>
<proteinExistence type="predicted"/>
<sequence length="134" mass="15471">MSNIATIEILAERYGPGFAQSIADHVSDLENREISALDIIELNNLAHEYRQSVKKLIREYRILQAKPYDGSSCPRRVYASWHLTLKRREISDVLKLMNMARADSRDLTKEYMRRLDANAYRPSLPTVSVYRAVA</sequence>
<feature type="coiled-coil region" evidence="1">
    <location>
        <begin position="39"/>
        <end position="66"/>
    </location>
</feature>
<gene>
    <name evidence="2" type="ORF">DI551_08340</name>
</gene>
<accession>A0A2W5PRI4</accession>
<keyword evidence="1" id="KW-0175">Coiled coil</keyword>
<evidence type="ECO:0000256" key="1">
    <source>
        <dbReference type="SAM" id="Coils"/>
    </source>
</evidence>
<organism evidence="2 3">
    <name type="scientific">Micavibrio aeruginosavorus</name>
    <dbReference type="NCBI Taxonomy" id="349221"/>
    <lineage>
        <taxon>Bacteria</taxon>
        <taxon>Pseudomonadati</taxon>
        <taxon>Bdellovibrionota</taxon>
        <taxon>Bdellovibrionia</taxon>
        <taxon>Bdellovibrionales</taxon>
        <taxon>Pseudobdellovibrionaceae</taxon>
        <taxon>Micavibrio</taxon>
    </lineage>
</organism>